<dbReference type="PANTHER" id="PTHR47326:SF1">
    <property type="entry name" value="HTH PSQ-TYPE DOMAIN-CONTAINING PROTEIN"/>
    <property type="match status" value="1"/>
</dbReference>
<dbReference type="GO" id="GO:0003676">
    <property type="term" value="F:nucleic acid binding"/>
    <property type="evidence" value="ECO:0007669"/>
    <property type="project" value="InterPro"/>
</dbReference>
<organism evidence="3 4">
    <name type="scientific">Exocentrus adspersus</name>
    <dbReference type="NCBI Taxonomy" id="1586481"/>
    <lineage>
        <taxon>Eukaryota</taxon>
        <taxon>Metazoa</taxon>
        <taxon>Ecdysozoa</taxon>
        <taxon>Arthropoda</taxon>
        <taxon>Hexapoda</taxon>
        <taxon>Insecta</taxon>
        <taxon>Pterygota</taxon>
        <taxon>Neoptera</taxon>
        <taxon>Endopterygota</taxon>
        <taxon>Coleoptera</taxon>
        <taxon>Polyphaga</taxon>
        <taxon>Cucujiformia</taxon>
        <taxon>Chrysomeloidea</taxon>
        <taxon>Cerambycidae</taxon>
        <taxon>Lamiinae</taxon>
        <taxon>Acanthocinini</taxon>
        <taxon>Exocentrus</taxon>
    </lineage>
</organism>
<evidence type="ECO:0000259" key="2">
    <source>
        <dbReference type="Pfam" id="PF16087"/>
    </source>
</evidence>
<proteinExistence type="predicted"/>
<evidence type="ECO:0000313" key="4">
    <source>
        <dbReference type="Proteomes" id="UP001159042"/>
    </source>
</evidence>
<evidence type="ECO:0000256" key="1">
    <source>
        <dbReference type="SAM" id="MobiDB-lite"/>
    </source>
</evidence>
<name>A0AAV8VC73_9CUCU</name>
<keyword evidence="4" id="KW-1185">Reference proteome</keyword>
<dbReference type="AlphaFoldDB" id="A0AAV8VC73"/>
<dbReference type="PANTHER" id="PTHR47326">
    <property type="entry name" value="TRANSPOSABLE ELEMENT TC3 TRANSPOSASE-LIKE PROTEIN"/>
    <property type="match status" value="1"/>
</dbReference>
<feature type="compositionally biased region" description="Basic and acidic residues" evidence="1">
    <location>
        <begin position="370"/>
        <end position="384"/>
    </location>
</feature>
<reference evidence="3 4" key="1">
    <citation type="journal article" date="2023" name="Insect Mol. Biol.">
        <title>Genome sequencing provides insights into the evolution of gene families encoding plant cell wall-degrading enzymes in longhorned beetles.</title>
        <authorList>
            <person name="Shin N.R."/>
            <person name="Okamura Y."/>
            <person name="Kirsch R."/>
            <person name="Pauchet Y."/>
        </authorList>
    </citation>
    <scope>NUCLEOTIDE SEQUENCE [LARGE SCALE GENOMIC DNA]</scope>
    <source>
        <strain evidence="3">EAD_L_NR</strain>
    </source>
</reference>
<protein>
    <recommendedName>
        <fullName evidence="2">DUF4817 domain-containing protein</fullName>
    </recommendedName>
</protein>
<feature type="region of interest" description="Disordered" evidence="1">
    <location>
        <begin position="349"/>
        <end position="384"/>
    </location>
</feature>
<dbReference type="EMBL" id="JANEYG010000161">
    <property type="protein sequence ID" value="KAJ8911799.1"/>
    <property type="molecule type" value="Genomic_DNA"/>
</dbReference>
<sequence>MQFTNKELADIIYVYGFCDGNARAACREYRARYPNRRQPYREVFSNAFRRLRESGIKQSRSGGPRPQHTVAQEIAAVYVVLDDLTISARRISTQLQLPHIILFGKLLIENCCIHTIAKKFITCCLVTSEILWTDESIFMRNGINKTHNEHTWSLQNPHSVRIRGFQQRFSVNAWCGIFNRQVLPIQILPNCLNADAYLAFWETNLQDLLYDIPIGLQNRMWYQHDGAPPYAGRNRRRNFPKPEKVPVRRHNRSRPAKPSLLCLCVAIFSYRRATDGWVTRRSQQEAAVEANSTKSLEYVLTGIFPSPETVVTEVILSPAVGTYRSSVKLLCPPERKPEPKREYILRTASRHKELLTSNRPKQTCLQPAPEKQHRTDQKGSKSEL</sequence>
<gene>
    <name evidence="3" type="ORF">NQ315_014223</name>
</gene>
<dbReference type="Pfam" id="PF16087">
    <property type="entry name" value="DUF4817"/>
    <property type="match status" value="1"/>
</dbReference>
<feature type="compositionally biased region" description="Polar residues" evidence="1">
    <location>
        <begin position="355"/>
        <end position="365"/>
    </location>
</feature>
<dbReference type="Gene3D" id="3.30.420.10">
    <property type="entry name" value="Ribonuclease H-like superfamily/Ribonuclease H"/>
    <property type="match status" value="1"/>
</dbReference>
<dbReference type="InterPro" id="IPR036397">
    <property type="entry name" value="RNaseH_sf"/>
</dbReference>
<comment type="caution">
    <text evidence="3">The sequence shown here is derived from an EMBL/GenBank/DDBJ whole genome shotgun (WGS) entry which is preliminary data.</text>
</comment>
<feature type="domain" description="DUF4817" evidence="2">
    <location>
        <begin position="6"/>
        <end position="56"/>
    </location>
</feature>
<evidence type="ECO:0000313" key="3">
    <source>
        <dbReference type="EMBL" id="KAJ8911799.1"/>
    </source>
</evidence>
<dbReference type="InterPro" id="IPR032135">
    <property type="entry name" value="DUF4817"/>
</dbReference>
<accession>A0AAV8VC73</accession>
<dbReference type="Proteomes" id="UP001159042">
    <property type="component" value="Unassembled WGS sequence"/>
</dbReference>